<reference evidence="2 3" key="1">
    <citation type="submission" date="2018-02" db="EMBL/GenBank/DDBJ databases">
        <title>Genomic Encyclopedia of Archaeal and Bacterial Type Strains, Phase II (KMG-II): from individual species to whole genera.</title>
        <authorList>
            <person name="Goeker M."/>
        </authorList>
    </citation>
    <scope>NUCLEOTIDE SEQUENCE [LARGE SCALE GENOMIC DNA]</scope>
    <source>
        <strain evidence="2 3">YU 961-1</strain>
    </source>
</reference>
<organism evidence="2 3">
    <name type="scientific">Actinokineospora auranticolor</name>
    <dbReference type="NCBI Taxonomy" id="155976"/>
    <lineage>
        <taxon>Bacteria</taxon>
        <taxon>Bacillati</taxon>
        <taxon>Actinomycetota</taxon>
        <taxon>Actinomycetes</taxon>
        <taxon>Pseudonocardiales</taxon>
        <taxon>Pseudonocardiaceae</taxon>
        <taxon>Actinokineospora</taxon>
    </lineage>
</organism>
<dbReference type="GO" id="GO:0006352">
    <property type="term" value="P:DNA-templated transcription initiation"/>
    <property type="evidence" value="ECO:0007669"/>
    <property type="project" value="InterPro"/>
</dbReference>
<name>A0A2S6GBE3_9PSEU</name>
<dbReference type="Pfam" id="PF04542">
    <property type="entry name" value="Sigma70_r2"/>
    <property type="match status" value="1"/>
</dbReference>
<dbReference type="SUPFAM" id="SSF88946">
    <property type="entry name" value="Sigma2 domain of RNA polymerase sigma factors"/>
    <property type="match status" value="1"/>
</dbReference>
<dbReference type="Gene3D" id="1.10.1740.10">
    <property type="match status" value="1"/>
</dbReference>
<accession>A0A2S6GBE3</accession>
<protein>
    <submittedName>
        <fullName evidence="2">Sigma-70-like protein</fullName>
    </submittedName>
</protein>
<sequence>MTDEERTKRDPAQARRAFFHEHAGLVKQMIRNRVADSKAAEDIAQEAWAAFFRGYDVHIEARKPPRCWPRS</sequence>
<dbReference type="GO" id="GO:0003700">
    <property type="term" value="F:DNA-binding transcription factor activity"/>
    <property type="evidence" value="ECO:0007669"/>
    <property type="project" value="InterPro"/>
</dbReference>
<evidence type="ECO:0000313" key="3">
    <source>
        <dbReference type="Proteomes" id="UP000239203"/>
    </source>
</evidence>
<dbReference type="EMBL" id="PTIX01000043">
    <property type="protein sequence ID" value="PPK61214.1"/>
    <property type="molecule type" value="Genomic_DNA"/>
</dbReference>
<comment type="caution">
    <text evidence="2">The sequence shown here is derived from an EMBL/GenBank/DDBJ whole genome shotgun (WGS) entry which is preliminary data.</text>
</comment>
<evidence type="ECO:0000259" key="1">
    <source>
        <dbReference type="Pfam" id="PF04542"/>
    </source>
</evidence>
<dbReference type="InterPro" id="IPR007627">
    <property type="entry name" value="RNA_pol_sigma70_r2"/>
</dbReference>
<keyword evidence="3" id="KW-1185">Reference proteome</keyword>
<dbReference type="AlphaFoldDB" id="A0A2S6GBE3"/>
<feature type="domain" description="RNA polymerase sigma-70 region 2" evidence="1">
    <location>
        <begin position="19"/>
        <end position="68"/>
    </location>
</feature>
<proteinExistence type="predicted"/>
<gene>
    <name evidence="2" type="ORF">CLV40_14310</name>
</gene>
<dbReference type="RefSeq" id="WP_104483533.1">
    <property type="nucleotide sequence ID" value="NZ_CP154825.1"/>
</dbReference>
<evidence type="ECO:0000313" key="2">
    <source>
        <dbReference type="EMBL" id="PPK61214.1"/>
    </source>
</evidence>
<dbReference type="Proteomes" id="UP000239203">
    <property type="component" value="Unassembled WGS sequence"/>
</dbReference>
<dbReference type="InterPro" id="IPR013325">
    <property type="entry name" value="RNA_pol_sigma_r2"/>
</dbReference>